<keyword evidence="6" id="KW-1185">Reference proteome</keyword>
<evidence type="ECO:0000256" key="2">
    <source>
        <dbReference type="SAM" id="MobiDB-lite"/>
    </source>
</evidence>
<dbReference type="Gene3D" id="4.10.320.10">
    <property type="entry name" value="E3-binding domain"/>
    <property type="match status" value="1"/>
</dbReference>
<dbReference type="GO" id="GO:0003677">
    <property type="term" value="F:DNA binding"/>
    <property type="evidence" value="ECO:0007669"/>
    <property type="project" value="UniProtKB-KW"/>
</dbReference>
<evidence type="ECO:0000259" key="4">
    <source>
        <dbReference type="Pfam" id="PF23359"/>
    </source>
</evidence>
<feature type="domain" description="Lsr2 DNA-binding" evidence="4">
    <location>
        <begin position="92"/>
        <end position="125"/>
    </location>
</feature>
<comment type="caution">
    <text evidence="5">The sequence shown here is derived from an EMBL/GenBank/DDBJ whole genome shotgun (WGS) entry which is preliminary data.</text>
</comment>
<dbReference type="Pfam" id="PF11774">
    <property type="entry name" value="Lsr2"/>
    <property type="match status" value="1"/>
</dbReference>
<accession>A0A7W7VD89</accession>
<evidence type="ECO:0000259" key="3">
    <source>
        <dbReference type="Pfam" id="PF11774"/>
    </source>
</evidence>
<dbReference type="GO" id="GO:0016746">
    <property type="term" value="F:acyltransferase activity"/>
    <property type="evidence" value="ECO:0007669"/>
    <property type="project" value="InterPro"/>
</dbReference>
<dbReference type="InterPro" id="IPR036625">
    <property type="entry name" value="E3-bd_dom_sf"/>
</dbReference>
<protein>
    <recommendedName>
        <fullName evidence="7">Lsr2 protein</fullName>
    </recommendedName>
</protein>
<proteinExistence type="predicted"/>
<evidence type="ECO:0000256" key="1">
    <source>
        <dbReference type="ARBA" id="ARBA00023125"/>
    </source>
</evidence>
<feature type="region of interest" description="Disordered" evidence="2">
    <location>
        <begin position="122"/>
        <end position="141"/>
    </location>
</feature>
<sequence length="141" mass="15564">MRIPRIVHEAPRESRKMAQQVLVQLVDDLDGTSSDDVSTLTFGLDGVTYEIDLGSPNAEKLRKTFEEYVAAARRTGGRLRRGTAPARGSADPGEAALVREWALENGYELSGRGRIPGHVIEAYKESKTAKPSKRRNARKKS</sequence>
<dbReference type="Gene3D" id="3.30.60.230">
    <property type="entry name" value="Lsr2, dimerization domain"/>
    <property type="match status" value="1"/>
</dbReference>
<dbReference type="InterPro" id="IPR024412">
    <property type="entry name" value="Lsr2_dim_dom"/>
</dbReference>
<dbReference type="EMBL" id="JACHJQ010000002">
    <property type="protein sequence ID" value="MBB4905907.1"/>
    <property type="molecule type" value="Genomic_DNA"/>
</dbReference>
<feature type="domain" description="Lsr2 dimerization" evidence="3">
    <location>
        <begin position="17"/>
        <end position="76"/>
    </location>
</feature>
<dbReference type="AlphaFoldDB" id="A0A7W7VD89"/>
<evidence type="ECO:0000313" key="6">
    <source>
        <dbReference type="Proteomes" id="UP000520767"/>
    </source>
</evidence>
<name>A0A7W7VD89_9PSEU</name>
<keyword evidence="1" id="KW-0238">DNA-binding</keyword>
<evidence type="ECO:0008006" key="7">
    <source>
        <dbReference type="Google" id="ProtNLM"/>
    </source>
</evidence>
<dbReference type="InterPro" id="IPR042261">
    <property type="entry name" value="Lsr2-like_dimerization"/>
</dbReference>
<dbReference type="Pfam" id="PF23359">
    <property type="entry name" value="Lsr2_DNA-bd"/>
    <property type="match status" value="1"/>
</dbReference>
<dbReference type="InterPro" id="IPR055370">
    <property type="entry name" value="Lsr2_DNA-bd"/>
</dbReference>
<reference evidence="5 6" key="1">
    <citation type="submission" date="2020-08" db="EMBL/GenBank/DDBJ databases">
        <title>Genomic Encyclopedia of Type Strains, Phase III (KMG-III): the genomes of soil and plant-associated and newly described type strains.</title>
        <authorList>
            <person name="Whitman W."/>
        </authorList>
    </citation>
    <scope>NUCLEOTIDE SEQUENCE [LARGE SCALE GENOMIC DNA]</scope>
    <source>
        <strain evidence="5 6">CECT 8960</strain>
    </source>
</reference>
<dbReference type="Proteomes" id="UP000520767">
    <property type="component" value="Unassembled WGS sequence"/>
</dbReference>
<gene>
    <name evidence="5" type="ORF">FHR82_002124</name>
</gene>
<feature type="compositionally biased region" description="Basic residues" evidence="2">
    <location>
        <begin position="130"/>
        <end position="141"/>
    </location>
</feature>
<organism evidence="5 6">
    <name type="scientific">Actinophytocola algeriensis</name>
    <dbReference type="NCBI Taxonomy" id="1768010"/>
    <lineage>
        <taxon>Bacteria</taxon>
        <taxon>Bacillati</taxon>
        <taxon>Actinomycetota</taxon>
        <taxon>Actinomycetes</taxon>
        <taxon>Pseudonocardiales</taxon>
        <taxon>Pseudonocardiaceae</taxon>
    </lineage>
</organism>
<evidence type="ECO:0000313" key="5">
    <source>
        <dbReference type="EMBL" id="MBB4905907.1"/>
    </source>
</evidence>